<keyword evidence="1" id="KW-0378">Hydrolase</keyword>
<sequence length="115" mass="12913">MSKSRIRKFTDNLKVEKGCAICGYNKISSALDLHHVIGEKTGNMGDLQWKSGYYIALHELMKCIVLCATHHREVHAGLYKNSDLVSKVITEEDTGISYDPEGYSRKKAVLKLVTL</sequence>
<gene>
    <name evidence="1" type="ORF">TM448A01197_0015</name>
    <name evidence="2" type="ORF">TM448B02288_0015</name>
</gene>
<protein>
    <submittedName>
        <fullName evidence="1">Putative HNH endonuclease</fullName>
    </submittedName>
</protein>
<evidence type="ECO:0000313" key="1">
    <source>
        <dbReference type="EMBL" id="QJA48948.1"/>
    </source>
</evidence>
<dbReference type="EMBL" id="MT144897">
    <property type="protein sequence ID" value="QJI01093.1"/>
    <property type="molecule type" value="Genomic_DNA"/>
</dbReference>
<dbReference type="EMBL" id="MT144110">
    <property type="protein sequence ID" value="QJA48948.1"/>
    <property type="molecule type" value="Genomic_DNA"/>
</dbReference>
<dbReference type="InterPro" id="IPR003615">
    <property type="entry name" value="HNH_nuc"/>
</dbReference>
<dbReference type="CDD" id="cd00085">
    <property type="entry name" value="HNHc"/>
    <property type="match status" value="1"/>
</dbReference>
<name>A0A6H1ZN59_9ZZZZ</name>
<dbReference type="GO" id="GO:0004519">
    <property type="term" value="F:endonuclease activity"/>
    <property type="evidence" value="ECO:0007669"/>
    <property type="project" value="UniProtKB-KW"/>
</dbReference>
<dbReference type="AlphaFoldDB" id="A0A6H1ZN59"/>
<proteinExistence type="predicted"/>
<reference evidence="1" key="1">
    <citation type="submission" date="2020-03" db="EMBL/GenBank/DDBJ databases">
        <title>The deep terrestrial virosphere.</title>
        <authorList>
            <person name="Holmfeldt K."/>
            <person name="Nilsson E."/>
            <person name="Simone D."/>
            <person name="Lopez-Fernandez M."/>
            <person name="Wu X."/>
            <person name="de Brujin I."/>
            <person name="Lundin D."/>
            <person name="Andersson A."/>
            <person name="Bertilsson S."/>
            <person name="Dopson M."/>
        </authorList>
    </citation>
    <scope>NUCLEOTIDE SEQUENCE</scope>
    <source>
        <strain evidence="1">TM448A01197</strain>
        <strain evidence="2">TM448B02288</strain>
    </source>
</reference>
<keyword evidence="1" id="KW-0255">Endonuclease</keyword>
<organism evidence="1">
    <name type="scientific">viral metagenome</name>
    <dbReference type="NCBI Taxonomy" id="1070528"/>
    <lineage>
        <taxon>unclassified sequences</taxon>
        <taxon>metagenomes</taxon>
        <taxon>organismal metagenomes</taxon>
    </lineage>
</organism>
<accession>A0A6H1ZN59</accession>
<evidence type="ECO:0000313" key="2">
    <source>
        <dbReference type="EMBL" id="QJI01093.1"/>
    </source>
</evidence>
<keyword evidence="1" id="KW-0540">Nuclease</keyword>